<organism evidence="2 3">
    <name type="scientific">Lupinus angustifolius</name>
    <name type="common">Narrow-leaved blue lupine</name>
    <dbReference type="NCBI Taxonomy" id="3871"/>
    <lineage>
        <taxon>Eukaryota</taxon>
        <taxon>Viridiplantae</taxon>
        <taxon>Streptophyta</taxon>
        <taxon>Embryophyta</taxon>
        <taxon>Tracheophyta</taxon>
        <taxon>Spermatophyta</taxon>
        <taxon>Magnoliopsida</taxon>
        <taxon>eudicotyledons</taxon>
        <taxon>Gunneridae</taxon>
        <taxon>Pentapetalae</taxon>
        <taxon>rosids</taxon>
        <taxon>fabids</taxon>
        <taxon>Fabales</taxon>
        <taxon>Fabaceae</taxon>
        <taxon>Papilionoideae</taxon>
        <taxon>50 kb inversion clade</taxon>
        <taxon>genistoids sensu lato</taxon>
        <taxon>core genistoids</taxon>
        <taxon>Genisteae</taxon>
        <taxon>Lupinus</taxon>
    </lineage>
</organism>
<proteinExistence type="predicted"/>
<evidence type="ECO:0000256" key="1">
    <source>
        <dbReference type="SAM" id="MobiDB-lite"/>
    </source>
</evidence>
<keyword evidence="3" id="KW-1185">Reference proteome</keyword>
<dbReference type="Gramene" id="OIW04598">
    <property type="protein sequence ID" value="OIW04598"/>
    <property type="gene ID" value="TanjilG_18075"/>
</dbReference>
<feature type="compositionally biased region" description="Polar residues" evidence="1">
    <location>
        <begin position="93"/>
        <end position="114"/>
    </location>
</feature>
<accession>A0A1J7GVU5</accession>
<feature type="region of interest" description="Disordered" evidence="1">
    <location>
        <begin position="1"/>
        <end position="21"/>
    </location>
</feature>
<dbReference type="AlphaFoldDB" id="A0A1J7GVU5"/>
<dbReference type="EMBL" id="CM007369">
    <property type="protein sequence ID" value="OIW04598.1"/>
    <property type="molecule type" value="Genomic_DNA"/>
</dbReference>
<name>A0A1J7GVU5_LUPAN</name>
<gene>
    <name evidence="2" type="ORF">TanjilG_18075</name>
</gene>
<sequence>MSNPQNIPTEPAKSTNQTEPHHSIHVGFQPLEIEGNPYPSMQSIPSNPNVSRPCSYLISTAIANSTNNGPTYHNTMQFIPSNPDLARGDYHPFSTTTHSSINTGPQTNSSNSTPGLNSIINLEDKVALNGSGIDRSLDPVSNMDDSQLGLIQKGPELFQDG</sequence>
<feature type="compositionally biased region" description="Polar residues" evidence="1">
    <location>
        <begin position="1"/>
        <end position="18"/>
    </location>
</feature>
<evidence type="ECO:0000313" key="2">
    <source>
        <dbReference type="EMBL" id="OIW04598.1"/>
    </source>
</evidence>
<feature type="region of interest" description="Disordered" evidence="1">
    <location>
        <begin position="83"/>
        <end position="114"/>
    </location>
</feature>
<reference evidence="2 3" key="1">
    <citation type="journal article" date="2017" name="Plant Biotechnol. J.">
        <title>A comprehensive draft genome sequence for lupin (Lupinus angustifolius), an emerging health food: insights into plant-microbe interactions and legume evolution.</title>
        <authorList>
            <person name="Hane J.K."/>
            <person name="Ming Y."/>
            <person name="Kamphuis L.G."/>
            <person name="Nelson M.N."/>
            <person name="Garg G."/>
            <person name="Atkins C.A."/>
            <person name="Bayer P.E."/>
            <person name="Bravo A."/>
            <person name="Bringans S."/>
            <person name="Cannon S."/>
            <person name="Edwards D."/>
            <person name="Foley R."/>
            <person name="Gao L.L."/>
            <person name="Harrison M.J."/>
            <person name="Huang W."/>
            <person name="Hurgobin B."/>
            <person name="Li S."/>
            <person name="Liu C.W."/>
            <person name="McGrath A."/>
            <person name="Morahan G."/>
            <person name="Murray J."/>
            <person name="Weller J."/>
            <person name="Jian J."/>
            <person name="Singh K.B."/>
        </authorList>
    </citation>
    <scope>NUCLEOTIDE SEQUENCE [LARGE SCALE GENOMIC DNA]</scope>
    <source>
        <strain evidence="3">cv. Tanjil</strain>
        <tissue evidence="2">Whole plant</tissue>
    </source>
</reference>
<evidence type="ECO:0000313" key="3">
    <source>
        <dbReference type="Proteomes" id="UP000188354"/>
    </source>
</evidence>
<protein>
    <submittedName>
        <fullName evidence="2">Uncharacterized protein</fullName>
    </submittedName>
</protein>
<dbReference type="Proteomes" id="UP000188354">
    <property type="component" value="Chromosome LG09"/>
</dbReference>